<name>A0ABV5GK31_9FLAO</name>
<evidence type="ECO:0000313" key="2">
    <source>
        <dbReference type="Proteomes" id="UP001589607"/>
    </source>
</evidence>
<accession>A0ABV5GK31</accession>
<dbReference type="RefSeq" id="WP_236454939.1">
    <property type="nucleotide sequence ID" value="NZ_CBCSGE010000004.1"/>
</dbReference>
<keyword evidence="2" id="KW-1185">Reference proteome</keyword>
<organism evidence="1 2">
    <name type="scientific">Flavobacterium jumunjinense</name>
    <dbReference type="NCBI Taxonomy" id="998845"/>
    <lineage>
        <taxon>Bacteria</taxon>
        <taxon>Pseudomonadati</taxon>
        <taxon>Bacteroidota</taxon>
        <taxon>Flavobacteriia</taxon>
        <taxon>Flavobacteriales</taxon>
        <taxon>Flavobacteriaceae</taxon>
        <taxon>Flavobacterium</taxon>
    </lineage>
</organism>
<proteinExistence type="predicted"/>
<evidence type="ECO:0000313" key="1">
    <source>
        <dbReference type="EMBL" id="MFB9095738.1"/>
    </source>
</evidence>
<protein>
    <submittedName>
        <fullName evidence="1">Uncharacterized protein</fullName>
    </submittedName>
</protein>
<reference evidence="1 2" key="1">
    <citation type="submission" date="2024-09" db="EMBL/GenBank/DDBJ databases">
        <authorList>
            <person name="Sun Q."/>
            <person name="Mori K."/>
        </authorList>
    </citation>
    <scope>NUCLEOTIDE SEQUENCE [LARGE SCALE GENOMIC DNA]</scope>
    <source>
        <strain evidence="1 2">CECT 7955</strain>
    </source>
</reference>
<comment type="caution">
    <text evidence="1">The sequence shown here is derived from an EMBL/GenBank/DDBJ whole genome shotgun (WGS) entry which is preliminary data.</text>
</comment>
<gene>
    <name evidence="1" type="ORF">ACFFVF_04370</name>
</gene>
<dbReference type="Proteomes" id="UP001589607">
    <property type="component" value="Unassembled WGS sequence"/>
</dbReference>
<dbReference type="EMBL" id="JBHMEY010000009">
    <property type="protein sequence ID" value="MFB9095738.1"/>
    <property type="molecule type" value="Genomic_DNA"/>
</dbReference>
<sequence length="168" mass="20095">MNFNAIDIQKIDQTGNYHLNELYLLSYTYTDGWTERALRVAFYIDIYFNCKINSSYFIPNYRKNKKTYTKRVEKQIEIKTPIEIKNTITLLLKVDKLQLERCYADTFMEDSQTEDFVINHSTISHNVGIGIQLKKKQPINKSETLFFQLHTEIEKWREAIYKKMISEE</sequence>